<gene>
    <name evidence="2" type="ORF">BCUE_0262</name>
</gene>
<proteinExistence type="predicted"/>
<reference evidence="2 3" key="1">
    <citation type="journal article" date="2013" name="Genome Biol. Evol.">
        <title>Genome evolution and phylogenomic analysis of candidatus kinetoplastibacterium, the betaproteobacterial endosymbionts of strigomonas and angomonas.</title>
        <authorList>
            <person name="Alves J.M."/>
            <person name="Serrano M.G."/>
            <person name="Maia da Silva F."/>
            <person name="Voegtly L.J."/>
            <person name="Matveyev A.V."/>
            <person name="Teixeira M.M."/>
            <person name="Camargo E.P."/>
            <person name="Buck G.A."/>
        </authorList>
    </citation>
    <scope>NUCLEOTIDE SEQUENCE [LARGE SCALE GENOMIC DNA]</scope>
    <source>
        <strain evidence="2 3">TCC012E</strain>
    </source>
</reference>
<sequence>MLHFFLGCSAYLIPISIFVVYMCLIPNVINYREQACLFFVGNFIKLIFAVFLIWFFVFLYSENISWFFYLSGLFFSLKGYLLLLIFKRFM</sequence>
<dbReference type="KEGG" id="kbt:BCUE_0262"/>
<keyword evidence="1" id="KW-1133">Transmembrane helix</keyword>
<dbReference type="HOGENOM" id="CLU_2205233_0_0_4"/>
<feature type="transmembrane region" description="Helical" evidence="1">
    <location>
        <begin position="66"/>
        <end position="86"/>
    </location>
</feature>
<dbReference type="EMBL" id="CP003807">
    <property type="protein sequence ID" value="AGF49499.1"/>
    <property type="molecule type" value="Genomic_DNA"/>
</dbReference>
<feature type="transmembrane region" description="Helical" evidence="1">
    <location>
        <begin position="36"/>
        <end position="60"/>
    </location>
</feature>
<dbReference type="Proteomes" id="UP000011563">
    <property type="component" value="Chromosome"/>
</dbReference>
<name>M1M2S7_9PROT</name>
<protein>
    <submittedName>
        <fullName evidence="2">Uncharacterized protein</fullName>
    </submittedName>
</protein>
<organism evidence="2 3">
    <name type="scientific">Candidatus Kinetoplastidibacterium blastocrithidiae TCC012E</name>
    <dbReference type="NCBI Taxonomy" id="1208922"/>
    <lineage>
        <taxon>Bacteria</taxon>
        <taxon>Pseudomonadati</taxon>
        <taxon>Pseudomonadota</taxon>
        <taxon>Betaproteobacteria</taxon>
        <taxon>Candidatus Kinetoplastidibacterium</taxon>
    </lineage>
</organism>
<evidence type="ECO:0000313" key="2">
    <source>
        <dbReference type="EMBL" id="AGF49499.1"/>
    </source>
</evidence>
<feature type="transmembrane region" description="Helical" evidence="1">
    <location>
        <begin position="12"/>
        <end position="29"/>
    </location>
</feature>
<keyword evidence="1" id="KW-0812">Transmembrane</keyword>
<evidence type="ECO:0000313" key="3">
    <source>
        <dbReference type="Proteomes" id="UP000011563"/>
    </source>
</evidence>
<keyword evidence="1" id="KW-0472">Membrane</keyword>
<keyword evidence="3" id="KW-1185">Reference proteome</keyword>
<accession>M1M2S7</accession>
<evidence type="ECO:0000256" key="1">
    <source>
        <dbReference type="SAM" id="Phobius"/>
    </source>
</evidence>
<dbReference type="AlphaFoldDB" id="M1M2S7"/>